<feature type="compositionally biased region" description="Basic and acidic residues" evidence="1">
    <location>
        <begin position="1"/>
        <end position="14"/>
    </location>
</feature>
<keyword evidence="2" id="KW-0812">Transmembrane</keyword>
<dbReference type="InterPro" id="IPR052913">
    <property type="entry name" value="Glycopeptide_resist_protein"/>
</dbReference>
<evidence type="ECO:0000313" key="5">
    <source>
        <dbReference type="Proteomes" id="UP000550714"/>
    </source>
</evidence>
<dbReference type="Proteomes" id="UP000550714">
    <property type="component" value="Unassembled WGS sequence"/>
</dbReference>
<dbReference type="PANTHER" id="PTHR35788">
    <property type="entry name" value="EXPORTED PROTEIN-RELATED"/>
    <property type="match status" value="1"/>
</dbReference>
<feature type="compositionally biased region" description="Polar residues" evidence="1">
    <location>
        <begin position="624"/>
        <end position="637"/>
    </location>
</feature>
<dbReference type="RefSeq" id="WP_343053624.1">
    <property type="nucleotide sequence ID" value="NZ_JACHWU010000001.1"/>
</dbReference>
<feature type="region of interest" description="Disordered" evidence="1">
    <location>
        <begin position="1"/>
        <end position="49"/>
    </location>
</feature>
<name>A0A839RVN0_9PSEU</name>
<feature type="domain" description="YoaR-like putative peptidoglycan binding" evidence="3">
    <location>
        <begin position="378"/>
        <end position="447"/>
    </location>
</feature>
<comment type="caution">
    <text evidence="4">The sequence shown here is derived from an EMBL/GenBank/DDBJ whole genome shotgun (WGS) entry which is preliminary data.</text>
</comment>
<dbReference type="EMBL" id="JACHWU010000001">
    <property type="protein sequence ID" value="MBB3049781.1"/>
    <property type="molecule type" value="Genomic_DNA"/>
</dbReference>
<evidence type="ECO:0000259" key="3">
    <source>
        <dbReference type="Pfam" id="PF12229"/>
    </source>
</evidence>
<keyword evidence="2" id="KW-0472">Membrane</keyword>
<feature type="region of interest" description="Disordered" evidence="1">
    <location>
        <begin position="624"/>
        <end position="654"/>
    </location>
</feature>
<protein>
    <submittedName>
        <fullName evidence="4">Vancomycin resistance protein YoaR</fullName>
    </submittedName>
</protein>
<reference evidence="4 5" key="1">
    <citation type="submission" date="2020-08" db="EMBL/GenBank/DDBJ databases">
        <title>Genomic Encyclopedia of Type Strains, Phase III (KMG-III): the genomes of soil and plant-associated and newly described type strains.</title>
        <authorList>
            <person name="Whitman W."/>
        </authorList>
    </citation>
    <scope>NUCLEOTIDE SEQUENCE [LARGE SCALE GENOMIC DNA]</scope>
    <source>
        <strain evidence="4 5">CECT 8577</strain>
    </source>
</reference>
<keyword evidence="2" id="KW-1133">Transmembrane helix</keyword>
<feature type="transmembrane region" description="Helical" evidence="2">
    <location>
        <begin position="129"/>
        <end position="150"/>
    </location>
</feature>
<gene>
    <name evidence="4" type="ORF">FHS23_000776</name>
</gene>
<evidence type="ECO:0000256" key="1">
    <source>
        <dbReference type="SAM" id="MobiDB-lite"/>
    </source>
</evidence>
<dbReference type="AlphaFoldDB" id="A0A839RVN0"/>
<feature type="compositionally biased region" description="Gly residues" evidence="1">
    <location>
        <begin position="694"/>
        <end position="704"/>
    </location>
</feature>
<dbReference type="Pfam" id="PF12229">
    <property type="entry name" value="PG_binding_4"/>
    <property type="match status" value="1"/>
</dbReference>
<evidence type="ECO:0000256" key="2">
    <source>
        <dbReference type="SAM" id="Phobius"/>
    </source>
</evidence>
<dbReference type="Pfam" id="PF04294">
    <property type="entry name" value="VanW"/>
    <property type="match status" value="1"/>
</dbReference>
<feature type="compositionally biased region" description="Basic and acidic residues" evidence="1">
    <location>
        <begin position="37"/>
        <end position="49"/>
    </location>
</feature>
<dbReference type="InterPro" id="IPR007391">
    <property type="entry name" value="Vancomycin_resist_VanW"/>
</dbReference>
<sequence length="729" mass="77247">MREEYDRPWEHPAHPEGGAARSSHDRGEAGYDGYEGGEDRIHEGRVHEDDGSLNLPDNWLLSHDPAWPSDHTDPEATGTDLPAAAFSAYPSVRYRDEAAAGSGDAGLAADLLGPAEPRKRPAHTKIRRGIGKAFMIFGGTVVGLLFVYMVDLVTSLGDVPRGVTVAGVEVGGLSRAEAEEKLRTELGPQLTDPLPVHAGDVTTRLDPADAGLGLDWAGTVERAGNQPIDPLSRLTSLFTTREIGVVSSTDDGKLRQAITGIAGDEINHEVREGDVGFRTVSGDGAVEPFPIMPRQGQRLADVDSAMKQVKADWLADQGVTLDVDVTPAKTTDEAVRQALRQTKPLVSGPVTVRADRTTATLTPKDISAAMKHSPAEGGALQLTLDRADLQDVLAPRLSDTERSASNAELVFVGSRPSVEPSEEGRRIDWQETFAPFITVAGKQQGRTLDVVYQTQAPDVSTEELRKLGVKEVVGEFTTGGLSGATAQNVSAMAEAVTGSVVRPGDTFSLEEATGPRTSSKGYVEAPLYTDGTGPRVIGGGVSQLTSTLYNAAYEAGLKDAGHTAHPTYVDRYPAGRDAVSQLPDGSTVDMSLTNNLDSGVAVQAWTSGDSVTVRLWGTKQYRVSGSTSERTDVTSPPVQRERGPGCEESAGAEGFTVTDTRVVKALRGDRVVDRQSTTVTYRPVPRVVCERGDSGGGNGGGGDGGDTRRPGWPFLPGDGRSEQVDRSRG</sequence>
<dbReference type="PANTHER" id="PTHR35788:SF1">
    <property type="entry name" value="EXPORTED PROTEIN"/>
    <property type="match status" value="1"/>
</dbReference>
<evidence type="ECO:0000313" key="4">
    <source>
        <dbReference type="EMBL" id="MBB3049781.1"/>
    </source>
</evidence>
<feature type="region of interest" description="Disordered" evidence="1">
    <location>
        <begin position="506"/>
        <end position="525"/>
    </location>
</feature>
<keyword evidence="5" id="KW-1185">Reference proteome</keyword>
<accession>A0A839RVN0</accession>
<organism evidence="4 5">
    <name type="scientific">Prauserella isguenensis</name>
    <dbReference type="NCBI Taxonomy" id="1470180"/>
    <lineage>
        <taxon>Bacteria</taxon>
        <taxon>Bacillati</taxon>
        <taxon>Actinomycetota</taxon>
        <taxon>Actinomycetes</taxon>
        <taxon>Pseudonocardiales</taxon>
        <taxon>Pseudonocardiaceae</taxon>
        <taxon>Prauserella</taxon>
    </lineage>
</organism>
<dbReference type="InterPro" id="IPR022029">
    <property type="entry name" value="YoaR-like_PG-bd"/>
</dbReference>
<proteinExistence type="predicted"/>
<feature type="compositionally biased region" description="Basic and acidic residues" evidence="1">
    <location>
        <begin position="719"/>
        <end position="729"/>
    </location>
</feature>
<feature type="region of interest" description="Disordered" evidence="1">
    <location>
        <begin position="687"/>
        <end position="729"/>
    </location>
</feature>